<comment type="caution">
    <text evidence="3">The sequence shown here is derived from an EMBL/GenBank/DDBJ whole genome shotgun (WGS) entry which is preliminary data.</text>
</comment>
<dbReference type="Proteomes" id="UP000193218">
    <property type="component" value="Unassembled WGS sequence"/>
</dbReference>
<keyword evidence="4" id="KW-1185">Reference proteome</keyword>
<gene>
    <name evidence="3" type="ORF">BD324DRAFT_649636</name>
</gene>
<reference evidence="3 4" key="1">
    <citation type="submission" date="2017-03" db="EMBL/GenBank/DDBJ databases">
        <title>Widespread Adenine N6-methylation of Active Genes in Fungi.</title>
        <authorList>
            <consortium name="DOE Joint Genome Institute"/>
            <person name="Mondo S.J."/>
            <person name="Dannebaum R.O."/>
            <person name="Kuo R.C."/>
            <person name="Louie K.B."/>
            <person name="Bewick A.J."/>
            <person name="Labutti K."/>
            <person name="Haridas S."/>
            <person name="Kuo A."/>
            <person name="Salamov A."/>
            <person name="Ahrendt S.R."/>
            <person name="Lau R."/>
            <person name="Bowen B.P."/>
            <person name="Lipzen A."/>
            <person name="Sullivan W."/>
            <person name="Andreopoulos W.B."/>
            <person name="Clum A."/>
            <person name="Lindquist E."/>
            <person name="Daum C."/>
            <person name="Northen T.R."/>
            <person name="Ramamoorthy G."/>
            <person name="Schmitz R.J."/>
            <person name="Gryganskyi A."/>
            <person name="Culley D."/>
            <person name="Magnuson J."/>
            <person name="James T.Y."/>
            <person name="O'Malley M.A."/>
            <person name="Stajich J.E."/>
            <person name="Spatafora J.W."/>
            <person name="Visel A."/>
            <person name="Grigoriev I.V."/>
        </authorList>
    </citation>
    <scope>NUCLEOTIDE SEQUENCE [LARGE SCALE GENOMIC DNA]</scope>
    <source>
        <strain evidence="3 4">NRRL Y-17943</strain>
    </source>
</reference>
<dbReference type="GeneID" id="33559835"/>
<feature type="transmembrane region" description="Helical" evidence="2">
    <location>
        <begin position="176"/>
        <end position="196"/>
    </location>
</feature>
<dbReference type="OrthoDB" id="2595795at2759"/>
<accession>A0A1Y1UJU8</accession>
<keyword evidence="2" id="KW-0472">Membrane</keyword>
<protein>
    <submittedName>
        <fullName evidence="3">Uncharacterized protein</fullName>
    </submittedName>
</protein>
<sequence>MPKTMATSVAVHPPTVHPTRDHGLARPTSKHVNLSPPHHHGRSASTASPPAIERRSESLMALTTTATRRPPPAALPHPDKPSDPSIPFCTHWRDYYPGPPLDPETILPKPTSKQRFYSTKWKLDNPNPKTREGAKAFYGSGMGMGYPGMMGGMGGMGGMGMGGMGGMGMGMGYPGMMGMMSGMGMMPGMMGGMGYGMPRYMPGGMYGGMGGYGGYGGMYDPMMGYGTPPAALFVDDNPDAHRIEHAYRQSMPDSYGVGLGMMGGMGGGMGVNAMPGSQMLLYGRGMGYGGWYA</sequence>
<dbReference type="InParanoid" id="A0A1Y1UJU8"/>
<dbReference type="EMBL" id="NBSH01000004">
    <property type="protein sequence ID" value="ORX38259.1"/>
    <property type="molecule type" value="Genomic_DNA"/>
</dbReference>
<dbReference type="RefSeq" id="XP_021872181.1">
    <property type="nucleotide sequence ID" value="XM_022018026.1"/>
</dbReference>
<name>A0A1Y1UJU8_9TREE</name>
<keyword evidence="2" id="KW-1133">Transmembrane helix</keyword>
<dbReference type="AlphaFoldDB" id="A0A1Y1UJU8"/>
<feature type="transmembrane region" description="Helical" evidence="2">
    <location>
        <begin position="136"/>
        <end position="156"/>
    </location>
</feature>
<keyword evidence="2" id="KW-0812">Transmembrane</keyword>
<proteinExistence type="predicted"/>
<evidence type="ECO:0000256" key="1">
    <source>
        <dbReference type="SAM" id="MobiDB-lite"/>
    </source>
</evidence>
<evidence type="ECO:0000313" key="4">
    <source>
        <dbReference type="Proteomes" id="UP000193218"/>
    </source>
</evidence>
<organism evidence="3 4">
    <name type="scientific">Kockovaella imperatae</name>
    <dbReference type="NCBI Taxonomy" id="4999"/>
    <lineage>
        <taxon>Eukaryota</taxon>
        <taxon>Fungi</taxon>
        <taxon>Dikarya</taxon>
        <taxon>Basidiomycota</taxon>
        <taxon>Agaricomycotina</taxon>
        <taxon>Tremellomycetes</taxon>
        <taxon>Tremellales</taxon>
        <taxon>Cuniculitremaceae</taxon>
        <taxon>Kockovaella</taxon>
    </lineage>
</organism>
<evidence type="ECO:0000256" key="2">
    <source>
        <dbReference type="SAM" id="Phobius"/>
    </source>
</evidence>
<feature type="region of interest" description="Disordered" evidence="1">
    <location>
        <begin position="1"/>
        <end position="53"/>
    </location>
</feature>
<evidence type="ECO:0000313" key="3">
    <source>
        <dbReference type="EMBL" id="ORX38259.1"/>
    </source>
</evidence>